<gene>
    <name evidence="1" type="ORF">CASFOL_011834</name>
</gene>
<protein>
    <submittedName>
        <fullName evidence="1">Uncharacterized protein</fullName>
    </submittedName>
</protein>
<comment type="caution">
    <text evidence="1">The sequence shown here is derived from an EMBL/GenBank/DDBJ whole genome shotgun (WGS) entry which is preliminary data.</text>
</comment>
<accession>A0ABD3DPB7</accession>
<name>A0ABD3DPB7_9LAMI</name>
<dbReference type="AlphaFoldDB" id="A0ABD3DPB7"/>
<evidence type="ECO:0000313" key="1">
    <source>
        <dbReference type="EMBL" id="KAL3643902.1"/>
    </source>
</evidence>
<organism evidence="1 2">
    <name type="scientific">Castilleja foliolosa</name>
    <dbReference type="NCBI Taxonomy" id="1961234"/>
    <lineage>
        <taxon>Eukaryota</taxon>
        <taxon>Viridiplantae</taxon>
        <taxon>Streptophyta</taxon>
        <taxon>Embryophyta</taxon>
        <taxon>Tracheophyta</taxon>
        <taxon>Spermatophyta</taxon>
        <taxon>Magnoliopsida</taxon>
        <taxon>eudicotyledons</taxon>
        <taxon>Gunneridae</taxon>
        <taxon>Pentapetalae</taxon>
        <taxon>asterids</taxon>
        <taxon>lamiids</taxon>
        <taxon>Lamiales</taxon>
        <taxon>Orobanchaceae</taxon>
        <taxon>Pedicularideae</taxon>
        <taxon>Castillejinae</taxon>
        <taxon>Castilleja</taxon>
    </lineage>
</organism>
<reference evidence="2" key="1">
    <citation type="journal article" date="2024" name="IScience">
        <title>Strigolactones Initiate the Formation of Haustorium-like Structures in Castilleja.</title>
        <authorList>
            <person name="Buerger M."/>
            <person name="Peterson D."/>
            <person name="Chory J."/>
        </authorList>
    </citation>
    <scope>NUCLEOTIDE SEQUENCE [LARGE SCALE GENOMIC DNA]</scope>
</reference>
<dbReference type="EMBL" id="JAVIJP010000015">
    <property type="protein sequence ID" value="KAL3643902.1"/>
    <property type="molecule type" value="Genomic_DNA"/>
</dbReference>
<dbReference type="Proteomes" id="UP001632038">
    <property type="component" value="Unassembled WGS sequence"/>
</dbReference>
<keyword evidence="2" id="KW-1185">Reference proteome</keyword>
<sequence>MSSTLSRDIVFHCHLNLIMDWNKRRDVGRVEKRSTQAAMYHAMAEKKSSFYQQTNGSYFYFYSFDIVTTDLLMSGANTKQCTFESLLKDYGFLTLDIWKETRFTRSPYQEYTDITRF</sequence>
<evidence type="ECO:0000313" key="2">
    <source>
        <dbReference type="Proteomes" id="UP001632038"/>
    </source>
</evidence>
<proteinExistence type="predicted"/>